<name>A0A183NA73_9TREM</name>
<accession>A0A183NA73</accession>
<dbReference type="AlphaFoldDB" id="A0A183NA73"/>
<keyword evidence="2" id="KW-1185">Reference proteome</keyword>
<evidence type="ECO:0000313" key="1">
    <source>
        <dbReference type="EMBL" id="VDP54327.1"/>
    </source>
</evidence>
<organism evidence="1 2">
    <name type="scientific">Schistosoma margrebowiei</name>
    <dbReference type="NCBI Taxonomy" id="48269"/>
    <lineage>
        <taxon>Eukaryota</taxon>
        <taxon>Metazoa</taxon>
        <taxon>Spiralia</taxon>
        <taxon>Lophotrochozoa</taxon>
        <taxon>Platyhelminthes</taxon>
        <taxon>Trematoda</taxon>
        <taxon>Digenea</taxon>
        <taxon>Strigeidida</taxon>
        <taxon>Schistosomatoidea</taxon>
        <taxon>Schistosomatidae</taxon>
        <taxon>Schistosoma</taxon>
    </lineage>
</organism>
<dbReference type="EMBL" id="UZAI01021055">
    <property type="protein sequence ID" value="VDP54327.1"/>
    <property type="molecule type" value="Genomic_DNA"/>
</dbReference>
<gene>
    <name evidence="1" type="ORF">SMRZ_LOCUS25198</name>
</gene>
<protein>
    <submittedName>
        <fullName evidence="1">Uncharacterized protein</fullName>
    </submittedName>
</protein>
<evidence type="ECO:0000313" key="2">
    <source>
        <dbReference type="Proteomes" id="UP000277204"/>
    </source>
</evidence>
<dbReference type="Proteomes" id="UP000277204">
    <property type="component" value="Unassembled WGS sequence"/>
</dbReference>
<sequence length="97" mass="11183">MSIRQIRIWKAAGPDDIPAAALKRFERRSMRKLLTAWTGEHYGNLFDNMEFEKIVNIIRHSYDGLHGAWMTADKCIPSKDRSQTRLITLALSFPYSG</sequence>
<proteinExistence type="predicted"/>
<reference evidence="1 2" key="1">
    <citation type="submission" date="2018-11" db="EMBL/GenBank/DDBJ databases">
        <authorList>
            <consortium name="Pathogen Informatics"/>
        </authorList>
    </citation>
    <scope>NUCLEOTIDE SEQUENCE [LARGE SCALE GENOMIC DNA]</scope>
    <source>
        <strain evidence="1 2">Zambia</strain>
    </source>
</reference>